<sequence>MNTALWIAAAVLACVALAAGAGKLLLPMEKLASAAGGGWTADAGPGFVRTLGALEVLAAAGLTLPALPGALPVLVPVTAVCWVLLMAGAMATHIRRGDPLLFPAVNGAYLVLAAFLAWGRFFAVPL</sequence>
<dbReference type="Pfam" id="PF13564">
    <property type="entry name" value="DoxX_2"/>
    <property type="match status" value="1"/>
</dbReference>
<evidence type="ECO:0000256" key="2">
    <source>
        <dbReference type="ARBA" id="ARBA00022692"/>
    </source>
</evidence>
<comment type="subcellular location">
    <subcellularLocation>
        <location evidence="1">Membrane</location>
        <topology evidence="1">Multi-pass membrane protein</topology>
    </subcellularLocation>
</comment>
<gene>
    <name evidence="6" type="ORF">SAMN05421803_10584</name>
</gene>
<dbReference type="InterPro" id="IPR032808">
    <property type="entry name" value="DoxX"/>
</dbReference>
<name>A0A1M6ICA3_9ACTN</name>
<evidence type="ECO:0000256" key="4">
    <source>
        <dbReference type="ARBA" id="ARBA00023136"/>
    </source>
</evidence>
<keyword evidence="7" id="KW-1185">Reference proteome</keyword>
<dbReference type="OrthoDB" id="3790625at2"/>
<evidence type="ECO:0000256" key="1">
    <source>
        <dbReference type="ARBA" id="ARBA00004141"/>
    </source>
</evidence>
<keyword evidence="3 5" id="KW-1133">Transmembrane helix</keyword>
<evidence type="ECO:0000313" key="6">
    <source>
        <dbReference type="EMBL" id="SHJ32074.1"/>
    </source>
</evidence>
<dbReference type="EMBL" id="FQZK01000005">
    <property type="protein sequence ID" value="SHJ32074.1"/>
    <property type="molecule type" value="Genomic_DNA"/>
</dbReference>
<dbReference type="Proteomes" id="UP000184452">
    <property type="component" value="Unassembled WGS sequence"/>
</dbReference>
<proteinExistence type="predicted"/>
<dbReference type="RefSeq" id="WP_073378483.1">
    <property type="nucleotide sequence ID" value="NZ_FQZK01000005.1"/>
</dbReference>
<keyword evidence="4 5" id="KW-0472">Membrane</keyword>
<accession>A0A1M6ICA3</accession>
<evidence type="ECO:0000256" key="3">
    <source>
        <dbReference type="ARBA" id="ARBA00022989"/>
    </source>
</evidence>
<evidence type="ECO:0000313" key="7">
    <source>
        <dbReference type="Proteomes" id="UP000184452"/>
    </source>
</evidence>
<feature type="transmembrane region" description="Helical" evidence="5">
    <location>
        <begin position="69"/>
        <end position="88"/>
    </location>
</feature>
<feature type="transmembrane region" description="Helical" evidence="5">
    <location>
        <begin position="100"/>
        <end position="123"/>
    </location>
</feature>
<organism evidence="6 7">
    <name type="scientific">Nocardiopsis flavescens</name>
    <dbReference type="NCBI Taxonomy" id="758803"/>
    <lineage>
        <taxon>Bacteria</taxon>
        <taxon>Bacillati</taxon>
        <taxon>Actinomycetota</taxon>
        <taxon>Actinomycetes</taxon>
        <taxon>Streptosporangiales</taxon>
        <taxon>Nocardiopsidaceae</taxon>
        <taxon>Nocardiopsis</taxon>
    </lineage>
</organism>
<dbReference type="GO" id="GO:0016020">
    <property type="term" value="C:membrane"/>
    <property type="evidence" value="ECO:0007669"/>
    <property type="project" value="UniProtKB-SubCell"/>
</dbReference>
<protein>
    <submittedName>
        <fullName evidence="6">DoxX-like family protein</fullName>
    </submittedName>
</protein>
<evidence type="ECO:0000256" key="5">
    <source>
        <dbReference type="SAM" id="Phobius"/>
    </source>
</evidence>
<reference evidence="6 7" key="1">
    <citation type="submission" date="2016-11" db="EMBL/GenBank/DDBJ databases">
        <authorList>
            <person name="Jaros S."/>
            <person name="Januszkiewicz K."/>
            <person name="Wedrychowicz H."/>
        </authorList>
    </citation>
    <scope>NUCLEOTIDE SEQUENCE [LARGE SCALE GENOMIC DNA]</scope>
    <source>
        <strain evidence="6 7">CGMCC 4.5723</strain>
    </source>
</reference>
<dbReference type="AlphaFoldDB" id="A0A1M6ICA3"/>
<keyword evidence="2 5" id="KW-0812">Transmembrane</keyword>
<dbReference type="STRING" id="758803.SAMN05421803_10584"/>